<evidence type="ECO:0000313" key="2">
    <source>
        <dbReference type="Proteomes" id="UP000031586"/>
    </source>
</evidence>
<proteinExistence type="predicted"/>
<dbReference type="Proteomes" id="UP000031586">
    <property type="component" value="Unassembled WGS sequence"/>
</dbReference>
<dbReference type="AlphaFoldDB" id="A0A0C1VI00"/>
<evidence type="ECO:0000313" key="1">
    <source>
        <dbReference type="EMBL" id="KIF49293.1"/>
    </source>
</evidence>
<organism evidence="1 2">
    <name type="scientific">Vibrio owensii CAIM 1854 = LMG 25443</name>
    <dbReference type="NCBI Taxonomy" id="1229493"/>
    <lineage>
        <taxon>Bacteria</taxon>
        <taxon>Pseudomonadati</taxon>
        <taxon>Pseudomonadota</taxon>
        <taxon>Gammaproteobacteria</taxon>
        <taxon>Vibrionales</taxon>
        <taxon>Vibrionaceae</taxon>
        <taxon>Vibrio</taxon>
    </lineage>
</organism>
<dbReference type="RefSeq" id="WP_005437145.1">
    <property type="nucleotide sequence ID" value="NZ_BAOH01000092.1"/>
</dbReference>
<gene>
    <name evidence="1" type="ORF">H735_25860</name>
</gene>
<name>A0A0C1VI00_9VIBR</name>
<accession>A0A0C1VI00</accession>
<reference evidence="1 2" key="1">
    <citation type="submission" date="2014-07" db="EMBL/GenBank/DDBJ databases">
        <title>Unique and conserved regions in Vibrio harveyi and related species in comparison with the shrimp pathogen Vibrio harveyi CAIM 1792.</title>
        <authorList>
            <person name="Espinoza-Valles I."/>
            <person name="Vora G."/>
            <person name="Leekitcharoenphon P."/>
            <person name="Ussery D."/>
            <person name="Hoj L."/>
            <person name="Gomez-Gil B."/>
        </authorList>
    </citation>
    <scope>NUCLEOTIDE SEQUENCE [LARGE SCALE GENOMIC DNA]</scope>
    <source>
        <strain evidence="2">CAIM 1854 / LMG 25443</strain>
    </source>
</reference>
<sequence>MARVVNAADEVIIKLLQNQGFIKSEAEARLKEEVYRLHPHEIEKVKNYDQHFGINAKEKLIDEILELRREALIKKISRPETAVFK</sequence>
<comment type="caution">
    <text evidence="1">The sequence shown here is derived from an EMBL/GenBank/DDBJ whole genome shotgun (WGS) entry which is preliminary data.</text>
</comment>
<dbReference type="EMBL" id="JPRD01000056">
    <property type="protein sequence ID" value="KIF49293.1"/>
    <property type="molecule type" value="Genomic_DNA"/>
</dbReference>
<protein>
    <submittedName>
        <fullName evidence="1">Uncharacterized protein</fullName>
    </submittedName>
</protein>
<dbReference type="PATRIC" id="fig|1229493.5.peg.4749"/>